<name>A0ABW2IM00_9PROT</name>
<accession>A0ABW2IM00</accession>
<feature type="transmembrane region" description="Helical" evidence="1">
    <location>
        <begin position="67"/>
        <end position="83"/>
    </location>
</feature>
<feature type="transmembrane region" description="Helical" evidence="1">
    <location>
        <begin position="90"/>
        <end position="111"/>
    </location>
</feature>
<feature type="transmembrane region" description="Helical" evidence="1">
    <location>
        <begin position="198"/>
        <end position="217"/>
    </location>
</feature>
<evidence type="ECO:0000313" key="3">
    <source>
        <dbReference type="Proteomes" id="UP001596492"/>
    </source>
</evidence>
<keyword evidence="3" id="KW-1185">Reference proteome</keyword>
<dbReference type="EMBL" id="JBHTBR010000005">
    <property type="protein sequence ID" value="MFC7292029.1"/>
    <property type="molecule type" value="Genomic_DNA"/>
</dbReference>
<proteinExistence type="predicted"/>
<dbReference type="RefSeq" id="WP_382167272.1">
    <property type="nucleotide sequence ID" value="NZ_JBHTBR010000005.1"/>
</dbReference>
<keyword evidence="1" id="KW-0812">Transmembrane</keyword>
<evidence type="ECO:0000313" key="2">
    <source>
        <dbReference type="EMBL" id="MFC7292029.1"/>
    </source>
</evidence>
<keyword evidence="1" id="KW-1133">Transmembrane helix</keyword>
<keyword evidence="1" id="KW-0472">Membrane</keyword>
<organism evidence="2 3">
    <name type="scientific">Hirschia litorea</name>
    <dbReference type="NCBI Taxonomy" id="1199156"/>
    <lineage>
        <taxon>Bacteria</taxon>
        <taxon>Pseudomonadati</taxon>
        <taxon>Pseudomonadota</taxon>
        <taxon>Alphaproteobacteria</taxon>
        <taxon>Hyphomonadales</taxon>
        <taxon>Hyphomonadaceae</taxon>
        <taxon>Hirschia</taxon>
    </lineage>
</organism>
<protein>
    <recommendedName>
        <fullName evidence="4">ABC transmembrane type-1 domain-containing protein</fullName>
    </recommendedName>
</protein>
<comment type="caution">
    <text evidence="2">The sequence shown here is derived from an EMBL/GenBank/DDBJ whole genome shotgun (WGS) entry which is preliminary data.</text>
</comment>
<evidence type="ECO:0000256" key="1">
    <source>
        <dbReference type="SAM" id="Phobius"/>
    </source>
</evidence>
<evidence type="ECO:0008006" key="4">
    <source>
        <dbReference type="Google" id="ProtNLM"/>
    </source>
</evidence>
<dbReference type="Proteomes" id="UP001596492">
    <property type="component" value="Unassembled WGS sequence"/>
</dbReference>
<gene>
    <name evidence="2" type="ORF">ACFQS8_10420</name>
</gene>
<sequence>MSIFRAFGLAAAALTGGAAIARNQIDKRIEKTIESKIAEAQDIAIEDLETQVKSIIAEQLLGFVRNLLFKVGFIAIIISFYYMGVYDLQALGYIVTLSLVLFLIRDAWVLFPSASQIWGLSRTHKWNLFQGLREMVAANVFDKAYEQVMEQTKDAKVRYWIALSRYSQEDISNQIADAISQIAATASVPIVRAHAGLALLKAAIMMAVYSLTLFWALTSI</sequence>
<reference evidence="3" key="1">
    <citation type="journal article" date="2019" name="Int. J. Syst. Evol. Microbiol.">
        <title>The Global Catalogue of Microorganisms (GCM) 10K type strain sequencing project: providing services to taxonomists for standard genome sequencing and annotation.</title>
        <authorList>
            <consortium name="The Broad Institute Genomics Platform"/>
            <consortium name="The Broad Institute Genome Sequencing Center for Infectious Disease"/>
            <person name="Wu L."/>
            <person name="Ma J."/>
        </authorList>
    </citation>
    <scope>NUCLEOTIDE SEQUENCE [LARGE SCALE GENOMIC DNA]</scope>
    <source>
        <strain evidence="3">CCUG 51308</strain>
    </source>
</reference>